<comment type="function">
    <text evidence="12">Catalyzes the formation of phosphatidylethanolamine (PtdEtn) from phosphatidylserine (PtdSer).</text>
</comment>
<comment type="subcellular location">
    <subcellularLocation>
        <location evidence="12">Cell membrane</location>
        <topology evidence="12">Peripheral membrane protein</topology>
    </subcellularLocation>
</comment>
<dbReference type="SMR" id="A0A0M0KLF0"/>
<keyword evidence="2 12" id="KW-1003">Cell membrane</keyword>
<comment type="PTM">
    <text evidence="12">Is synthesized initially as an inactive proenzyme. Formation of the active enzyme involves a self-maturation process in which the active site pyruvoyl group is generated from an internal serine residue via an autocatalytic post-translational modification. Two non-identical subunits are generated from the proenzyme in this reaction, and the pyruvate is formed at the N-terminus of the alpha chain, which is derived from the carboxyl end of the proenzyme. The autoendoproteolytic cleavage occurs by a canonical serine protease mechanism, in which the side chain hydroxyl group of the serine supplies its oxygen atom to form the C-terminus of the beta chain, while the remainder of the serine residue undergoes an oxidative deamination to produce ammonia and the pyruvoyl prosthetic group on the alpha chain. During this reaction, the Ser that is part of the protease active site of the proenzyme becomes the pyruvoyl prosthetic group, which constitutes an essential element of the active site of the mature decarboxylase.</text>
</comment>
<comment type="caution">
    <text evidence="13">The sequence shown here is derived from an EMBL/GenBank/DDBJ whole genome shotgun (WGS) entry which is preliminary data.</text>
</comment>
<evidence type="ECO:0000256" key="8">
    <source>
        <dbReference type="ARBA" id="ARBA00023209"/>
    </source>
</evidence>
<sequence length="259" mass="29373">MRKTFFRLCFELSSHPVLSSMLQAFTTSKASRWLIPSFVRVYNINGQEAEKPLHTYQSLQEVFTRTLTENCRPIDLSPKSIVSPVDGVLAEQGTLSDEANFVVKNQTYTLEEMLGGKEKAKLYREGTYLLFYLSPSHYHRIHSPVNGTIKEQWTLGNKSAPVNNLGLRYGKRPLSRNYRLLTELEAEEGRCIVAKIGALNVNSIVPTHQSEHVDKGEEIGYFAFGSSVMLFFEKGTIQLDHQPRAVEVKMGEKVGSWLR</sequence>
<evidence type="ECO:0000313" key="13">
    <source>
        <dbReference type="EMBL" id="KOO39644.1"/>
    </source>
</evidence>
<dbReference type="RefSeq" id="WP_010897478.1">
    <property type="nucleotide sequence ID" value="NZ_CP040441.1"/>
</dbReference>
<keyword evidence="8 12" id="KW-0594">Phospholipid biosynthesis</keyword>
<organism evidence="13">
    <name type="scientific">Halalkalibacterium halodurans</name>
    <name type="common">Bacillus halodurans</name>
    <dbReference type="NCBI Taxonomy" id="86665"/>
    <lineage>
        <taxon>Bacteria</taxon>
        <taxon>Bacillati</taxon>
        <taxon>Bacillota</taxon>
        <taxon>Bacilli</taxon>
        <taxon>Bacillales</taxon>
        <taxon>Bacillaceae</taxon>
        <taxon>Halalkalibacterium (ex Joshi et al. 2022)</taxon>
    </lineage>
</organism>
<evidence type="ECO:0000256" key="6">
    <source>
        <dbReference type="ARBA" id="ARBA00023136"/>
    </source>
</evidence>
<keyword evidence="7 12" id="KW-0865">Zymogen</keyword>
<dbReference type="GO" id="GO:0006646">
    <property type="term" value="P:phosphatidylethanolamine biosynthetic process"/>
    <property type="evidence" value="ECO:0007669"/>
    <property type="project" value="UniProtKB-UniRule"/>
</dbReference>
<dbReference type="AlphaFoldDB" id="A0A0M0KLF0"/>
<feature type="active site" description="Charge relay system; for autoendoproteolytic cleavage activity" evidence="12">
    <location>
        <position position="142"/>
    </location>
</feature>
<comment type="cofactor">
    <cofactor evidence="12">
        <name>pyruvate</name>
        <dbReference type="ChEBI" id="CHEBI:15361"/>
    </cofactor>
    <text evidence="12">Binds 1 pyruvoyl group covalently per subunit.</text>
</comment>
<dbReference type="EMBL" id="LILD01000001">
    <property type="protein sequence ID" value="KOO39644.1"/>
    <property type="molecule type" value="Genomic_DNA"/>
</dbReference>
<comment type="pathway">
    <text evidence="12">Phospholipid metabolism; phosphatidylethanolamine biosynthesis; phosphatidylethanolamine from CDP-diacylglycerol: step 2/2.</text>
</comment>
<dbReference type="GO" id="GO:0005886">
    <property type="term" value="C:plasma membrane"/>
    <property type="evidence" value="ECO:0007669"/>
    <property type="project" value="UniProtKB-SubCell"/>
</dbReference>
<keyword evidence="9 12" id="KW-0456">Lyase</keyword>
<evidence type="ECO:0000256" key="5">
    <source>
        <dbReference type="ARBA" id="ARBA00023098"/>
    </source>
</evidence>
<proteinExistence type="inferred from homology"/>
<reference evidence="13" key="1">
    <citation type="submission" date="2015-08" db="EMBL/GenBank/DDBJ databases">
        <title>Complete DNA Sequence of Pseudomonas syringae pv. actinidiae, the Causal Agent of Kiwifruit Canker Disease.</title>
        <authorList>
            <person name="Rikkerink E.H.A."/>
            <person name="Fineran P.C."/>
        </authorList>
    </citation>
    <scope>NUCLEOTIDE SEQUENCE</scope>
    <source>
        <strain evidence="13">DSM 13666</strain>
    </source>
</reference>
<dbReference type="HAMAP" id="MF_00662">
    <property type="entry name" value="PS_decarb_PSD_B_type1"/>
    <property type="match status" value="1"/>
</dbReference>
<comment type="similarity">
    <text evidence="12">Belongs to the phosphatidylserine decarboxylase family. PSD-B subfamily. Prokaryotic type I sub-subfamily.</text>
</comment>
<evidence type="ECO:0000256" key="2">
    <source>
        <dbReference type="ARBA" id="ARBA00022475"/>
    </source>
</evidence>
<feature type="chain" id="PRO_5044350767" description="Phosphatidylserine decarboxylase beta chain" evidence="12">
    <location>
        <begin position="1"/>
        <end position="225"/>
    </location>
</feature>
<comment type="catalytic activity">
    <reaction evidence="12">
        <text>a 1,2-diacyl-sn-glycero-3-phospho-L-serine + H(+) = a 1,2-diacyl-sn-glycero-3-phosphoethanolamine + CO2</text>
        <dbReference type="Rhea" id="RHEA:20828"/>
        <dbReference type="ChEBI" id="CHEBI:15378"/>
        <dbReference type="ChEBI" id="CHEBI:16526"/>
        <dbReference type="ChEBI" id="CHEBI:57262"/>
        <dbReference type="ChEBI" id="CHEBI:64612"/>
        <dbReference type="EC" id="4.1.1.65"/>
    </reaction>
</comment>
<dbReference type="NCBIfam" id="NF002853">
    <property type="entry name" value="PRK03140.1"/>
    <property type="match status" value="1"/>
</dbReference>
<dbReference type="GO" id="GO:0004609">
    <property type="term" value="F:phosphatidylserine decarboxylase activity"/>
    <property type="evidence" value="ECO:0007669"/>
    <property type="project" value="UniProtKB-UniRule"/>
</dbReference>
<keyword evidence="5 12" id="KW-0443">Lipid metabolism</keyword>
<dbReference type="EC" id="4.1.1.65" evidence="12"/>
<evidence type="ECO:0000256" key="11">
    <source>
        <dbReference type="ARBA" id="ARBA00023317"/>
    </source>
</evidence>
<dbReference type="PANTHER" id="PTHR10067">
    <property type="entry name" value="PHOSPHATIDYLSERINE DECARBOXYLASE"/>
    <property type="match status" value="1"/>
</dbReference>
<dbReference type="PATRIC" id="fig|136160.3.peg.3004"/>
<evidence type="ECO:0000256" key="9">
    <source>
        <dbReference type="ARBA" id="ARBA00023239"/>
    </source>
</evidence>
<evidence type="ECO:0000256" key="7">
    <source>
        <dbReference type="ARBA" id="ARBA00023145"/>
    </source>
</evidence>
<feature type="active site" description="Charge relay system; for autoendoproteolytic cleavage activity" evidence="12">
    <location>
        <position position="86"/>
    </location>
</feature>
<feature type="modified residue" description="Pyruvic acid (Ser); by autocatalysis" evidence="12">
    <location>
        <position position="226"/>
    </location>
</feature>
<evidence type="ECO:0000256" key="12">
    <source>
        <dbReference type="HAMAP-Rule" id="MF_00662"/>
    </source>
</evidence>
<dbReference type="InterPro" id="IPR003817">
    <property type="entry name" value="PS_Dcarbxylase"/>
</dbReference>
<feature type="site" description="Cleavage (non-hydrolytic); by autocatalysis" evidence="12">
    <location>
        <begin position="225"/>
        <end position="226"/>
    </location>
</feature>
<evidence type="ECO:0000256" key="1">
    <source>
        <dbReference type="ARBA" id="ARBA00005189"/>
    </source>
</evidence>
<evidence type="ECO:0000256" key="3">
    <source>
        <dbReference type="ARBA" id="ARBA00022516"/>
    </source>
</evidence>
<feature type="active site" description="Schiff-base intermediate with substrate; via pyruvic acid; for decarboxylase activity" evidence="12">
    <location>
        <position position="226"/>
    </location>
</feature>
<keyword evidence="11 12" id="KW-0670">Pyruvate</keyword>
<gene>
    <name evidence="12" type="primary">psd</name>
    <name evidence="13" type="ORF">AMD02_12880</name>
</gene>
<evidence type="ECO:0000256" key="4">
    <source>
        <dbReference type="ARBA" id="ARBA00022793"/>
    </source>
</evidence>
<keyword evidence="6 12" id="KW-0472">Membrane</keyword>
<dbReference type="InterPro" id="IPR033177">
    <property type="entry name" value="PSD-B"/>
</dbReference>
<keyword evidence="10 12" id="KW-1208">Phospholipid metabolism</keyword>
<dbReference type="InterPro" id="IPR033178">
    <property type="entry name" value="PSD_type1_pro"/>
</dbReference>
<feature type="chain" id="PRO_5044350766" description="Phosphatidylserine decarboxylase alpha chain" evidence="12">
    <location>
        <begin position="226"/>
        <end position="259"/>
    </location>
</feature>
<protein>
    <recommendedName>
        <fullName evidence="12">Phosphatidylserine decarboxylase proenzyme</fullName>
        <ecNumber evidence="12">4.1.1.65</ecNumber>
    </recommendedName>
    <component>
        <recommendedName>
            <fullName evidence="12">Phosphatidylserine decarboxylase alpha chain</fullName>
        </recommendedName>
    </component>
    <component>
        <recommendedName>
            <fullName evidence="12">Phosphatidylserine decarboxylase beta chain</fullName>
        </recommendedName>
    </component>
</protein>
<accession>A0A0M0KLF0</accession>
<dbReference type="UniPathway" id="UPA00558">
    <property type="reaction ID" value="UER00616"/>
</dbReference>
<dbReference type="Pfam" id="PF02666">
    <property type="entry name" value="PS_Dcarbxylase"/>
    <property type="match status" value="1"/>
</dbReference>
<dbReference type="PANTHER" id="PTHR10067:SF6">
    <property type="entry name" value="PHOSPHATIDYLSERINE DECARBOXYLASE PROENZYME, MITOCHONDRIAL"/>
    <property type="match status" value="1"/>
</dbReference>
<dbReference type="NCBIfam" id="TIGR00163">
    <property type="entry name" value="PS_decarb"/>
    <property type="match status" value="1"/>
</dbReference>
<comment type="pathway">
    <text evidence="1">Lipid metabolism.</text>
</comment>
<name>A0A0M0KLF0_ALKHA</name>
<evidence type="ECO:0000256" key="10">
    <source>
        <dbReference type="ARBA" id="ARBA00023264"/>
    </source>
</evidence>
<feature type="active site" description="Charge relay system; for autoendoproteolytic cleavage activity" evidence="12">
    <location>
        <position position="226"/>
    </location>
</feature>
<keyword evidence="3 12" id="KW-0444">Lipid biosynthesis</keyword>
<comment type="subunit">
    <text evidence="12">Heterodimer of a large membrane-associated beta subunit and a small pyruvoyl-containing alpha subunit.</text>
</comment>
<keyword evidence="4 12" id="KW-0210">Decarboxylase</keyword>
<dbReference type="GeneID" id="87596933"/>
<dbReference type="OMA" id="KREWSIF"/>